<sequence>SWILTPIDLSRVKEFANNLIDVTPEQREKVEKLAEMKFRAQICRRHVKVQQAKPSARKQKLHMKLSLEKKDHRC</sequence>
<evidence type="ECO:0000313" key="2">
    <source>
        <dbReference type="EMBL" id="GMR57645.1"/>
    </source>
</evidence>
<reference evidence="3" key="1">
    <citation type="submission" date="2022-10" db="EMBL/GenBank/DDBJ databases">
        <title>Genome assembly of Pristionchus species.</title>
        <authorList>
            <person name="Yoshida K."/>
            <person name="Sommer R.J."/>
        </authorList>
    </citation>
    <scope>NUCLEOTIDE SEQUENCE [LARGE SCALE GENOMIC DNA]</scope>
    <source>
        <strain evidence="3">RS5460</strain>
    </source>
</reference>
<protein>
    <submittedName>
        <fullName evidence="2">Uncharacterized protein</fullName>
    </submittedName>
</protein>
<keyword evidence="3" id="KW-1185">Reference proteome</keyword>
<gene>
    <name evidence="2" type="ORF">PMAYCL1PPCAC_27840</name>
</gene>
<evidence type="ECO:0000313" key="3">
    <source>
        <dbReference type="Proteomes" id="UP001328107"/>
    </source>
</evidence>
<dbReference type="EMBL" id="BTRK01000006">
    <property type="protein sequence ID" value="GMR57645.1"/>
    <property type="molecule type" value="Genomic_DNA"/>
</dbReference>
<dbReference type="AlphaFoldDB" id="A0AAN5IB22"/>
<organism evidence="2 3">
    <name type="scientific">Pristionchus mayeri</name>
    <dbReference type="NCBI Taxonomy" id="1317129"/>
    <lineage>
        <taxon>Eukaryota</taxon>
        <taxon>Metazoa</taxon>
        <taxon>Ecdysozoa</taxon>
        <taxon>Nematoda</taxon>
        <taxon>Chromadorea</taxon>
        <taxon>Rhabditida</taxon>
        <taxon>Rhabditina</taxon>
        <taxon>Diplogasteromorpha</taxon>
        <taxon>Diplogasteroidea</taxon>
        <taxon>Neodiplogasteridae</taxon>
        <taxon>Pristionchus</taxon>
    </lineage>
</organism>
<accession>A0AAN5IB22</accession>
<name>A0AAN5IB22_9BILA</name>
<comment type="caution">
    <text evidence="2">The sequence shown here is derived from an EMBL/GenBank/DDBJ whole genome shotgun (WGS) entry which is preliminary data.</text>
</comment>
<dbReference type="Proteomes" id="UP001328107">
    <property type="component" value="Unassembled WGS sequence"/>
</dbReference>
<feature type="compositionally biased region" description="Basic and acidic residues" evidence="1">
    <location>
        <begin position="65"/>
        <end position="74"/>
    </location>
</feature>
<feature type="region of interest" description="Disordered" evidence="1">
    <location>
        <begin position="49"/>
        <end position="74"/>
    </location>
</feature>
<proteinExistence type="predicted"/>
<feature type="non-terminal residue" evidence="2">
    <location>
        <position position="1"/>
    </location>
</feature>
<evidence type="ECO:0000256" key="1">
    <source>
        <dbReference type="SAM" id="MobiDB-lite"/>
    </source>
</evidence>